<organism evidence="2 3">
    <name type="scientific">Liparis tanakae</name>
    <name type="common">Tanaka's snailfish</name>
    <dbReference type="NCBI Taxonomy" id="230148"/>
    <lineage>
        <taxon>Eukaryota</taxon>
        <taxon>Metazoa</taxon>
        <taxon>Chordata</taxon>
        <taxon>Craniata</taxon>
        <taxon>Vertebrata</taxon>
        <taxon>Euteleostomi</taxon>
        <taxon>Actinopterygii</taxon>
        <taxon>Neopterygii</taxon>
        <taxon>Teleostei</taxon>
        <taxon>Neoteleostei</taxon>
        <taxon>Acanthomorphata</taxon>
        <taxon>Eupercaria</taxon>
        <taxon>Perciformes</taxon>
        <taxon>Cottioidei</taxon>
        <taxon>Cottales</taxon>
        <taxon>Liparidae</taxon>
        <taxon>Liparis</taxon>
    </lineage>
</organism>
<sequence length="175" mass="19101">MKVLAAAFRNVSDNYGRHRLGFTRSLTLFDTLEPDGVFAVFDHGVHVPGGESSHGGVIDFQEELLRAQLAAAARRSAREELADNRELSVLRAALQLQPELPLLIPAEHALVDFALGHGSKQEREKEKEKKERKENHMSTSFVSPVTVVGSGSGQMHFAALQSSVGNEAFPRITAS</sequence>
<keyword evidence="3" id="KW-1185">Reference proteome</keyword>
<evidence type="ECO:0000313" key="2">
    <source>
        <dbReference type="EMBL" id="TNN68761.1"/>
    </source>
</evidence>
<name>A0A4Z2HT90_9TELE</name>
<comment type="caution">
    <text evidence="2">The sequence shown here is derived from an EMBL/GenBank/DDBJ whole genome shotgun (WGS) entry which is preliminary data.</text>
</comment>
<protein>
    <submittedName>
        <fullName evidence="2">Uncharacterized protein</fullName>
    </submittedName>
</protein>
<proteinExistence type="predicted"/>
<feature type="region of interest" description="Disordered" evidence="1">
    <location>
        <begin position="117"/>
        <end position="145"/>
    </location>
</feature>
<evidence type="ECO:0000256" key="1">
    <source>
        <dbReference type="SAM" id="MobiDB-lite"/>
    </source>
</evidence>
<feature type="compositionally biased region" description="Basic and acidic residues" evidence="1">
    <location>
        <begin position="119"/>
        <end position="136"/>
    </location>
</feature>
<dbReference type="AlphaFoldDB" id="A0A4Z2HT90"/>
<dbReference type="Proteomes" id="UP000314294">
    <property type="component" value="Unassembled WGS sequence"/>
</dbReference>
<dbReference type="EMBL" id="SRLO01000184">
    <property type="protein sequence ID" value="TNN68761.1"/>
    <property type="molecule type" value="Genomic_DNA"/>
</dbReference>
<accession>A0A4Z2HT90</accession>
<reference evidence="2 3" key="1">
    <citation type="submission" date="2019-03" db="EMBL/GenBank/DDBJ databases">
        <title>First draft genome of Liparis tanakae, snailfish: a comprehensive survey of snailfish specific genes.</title>
        <authorList>
            <person name="Kim W."/>
            <person name="Song I."/>
            <person name="Jeong J.-H."/>
            <person name="Kim D."/>
            <person name="Kim S."/>
            <person name="Ryu S."/>
            <person name="Song J.Y."/>
            <person name="Lee S.K."/>
        </authorList>
    </citation>
    <scope>NUCLEOTIDE SEQUENCE [LARGE SCALE GENOMIC DNA]</scope>
    <source>
        <tissue evidence="2">Muscle</tissue>
    </source>
</reference>
<evidence type="ECO:0000313" key="3">
    <source>
        <dbReference type="Proteomes" id="UP000314294"/>
    </source>
</evidence>
<dbReference type="OrthoDB" id="10651122at2759"/>
<gene>
    <name evidence="2" type="ORF">EYF80_020949</name>
</gene>